<evidence type="ECO:0000313" key="14">
    <source>
        <dbReference type="Proteomes" id="UP000683428"/>
    </source>
</evidence>
<dbReference type="CDD" id="cd01854">
    <property type="entry name" value="YjeQ_EngC"/>
    <property type="match status" value="1"/>
</dbReference>
<keyword evidence="6 10" id="KW-0378">Hydrolase</keyword>
<dbReference type="GO" id="GO:0003924">
    <property type="term" value="F:GTPase activity"/>
    <property type="evidence" value="ECO:0007669"/>
    <property type="project" value="UniProtKB-UniRule"/>
</dbReference>
<dbReference type="Pfam" id="PF03193">
    <property type="entry name" value="RsgA_GTPase"/>
    <property type="match status" value="1"/>
</dbReference>
<dbReference type="NCBIfam" id="TIGR00157">
    <property type="entry name" value="ribosome small subunit-dependent GTPase A"/>
    <property type="match status" value="1"/>
</dbReference>
<dbReference type="InterPro" id="IPR010914">
    <property type="entry name" value="RsgA_GTPase_dom"/>
</dbReference>
<evidence type="ECO:0000256" key="6">
    <source>
        <dbReference type="ARBA" id="ARBA00022801"/>
    </source>
</evidence>
<dbReference type="RefSeq" id="WP_216128873.1">
    <property type="nucleotide sequence ID" value="NZ_CP064782.1"/>
</dbReference>
<evidence type="ECO:0000256" key="5">
    <source>
        <dbReference type="ARBA" id="ARBA00022741"/>
    </source>
</evidence>
<dbReference type="GO" id="GO:0005525">
    <property type="term" value="F:GTP binding"/>
    <property type="evidence" value="ECO:0007669"/>
    <property type="project" value="UniProtKB-UniRule"/>
</dbReference>
<sequence>MSPPKAPPRSPAPPGERHNGRVIAAHGRHYLVELDDEPEAPPLPCFTRGKKSELACGDRVEISLPAKGQGVVERIAPRQSLLYRSNEFREKLIAANVTQVLVVAATEPAFSDDLISRCLVAAESQGLKHHILLNKCDLAERLPAARQALAPFAALGYPILELAARDQGAAALRPLLQGEVSVLVGQSGMGKSTLVNALVPGAQAATREISAALDSGKHTTTHARLYHLDAHSDLIDSPGLQEFGLGHLSRAELEQAFPELRAHLGQCRFRDCRHDREPDCALHTALDAGLIHPRRWSVFRSLYQAAQE</sequence>
<dbReference type="PANTHER" id="PTHR32120:SF11">
    <property type="entry name" value="SMALL RIBOSOMAL SUBUNIT BIOGENESIS GTPASE RSGA 1, MITOCHONDRIAL-RELATED"/>
    <property type="match status" value="1"/>
</dbReference>
<keyword evidence="2 10" id="KW-0690">Ribosome biogenesis</keyword>
<accession>A0A975XU77</accession>
<dbReference type="InterPro" id="IPR031944">
    <property type="entry name" value="RsgA_N"/>
</dbReference>
<dbReference type="GO" id="GO:0005737">
    <property type="term" value="C:cytoplasm"/>
    <property type="evidence" value="ECO:0007669"/>
    <property type="project" value="UniProtKB-SubCell"/>
</dbReference>
<organism evidence="13 14">
    <name type="scientific">Azospira inquinata</name>
    <dbReference type="NCBI Taxonomy" id="2785627"/>
    <lineage>
        <taxon>Bacteria</taxon>
        <taxon>Pseudomonadati</taxon>
        <taxon>Pseudomonadota</taxon>
        <taxon>Betaproteobacteria</taxon>
        <taxon>Rhodocyclales</taxon>
        <taxon>Rhodocyclaceae</taxon>
        <taxon>Azospira</taxon>
    </lineage>
</organism>
<evidence type="ECO:0000256" key="8">
    <source>
        <dbReference type="ARBA" id="ARBA00022884"/>
    </source>
</evidence>
<dbReference type="PANTHER" id="PTHR32120">
    <property type="entry name" value="SMALL RIBOSOMAL SUBUNIT BIOGENESIS GTPASE RSGA"/>
    <property type="match status" value="1"/>
</dbReference>
<dbReference type="InterPro" id="IPR004881">
    <property type="entry name" value="Ribosome_biogen_GTPase_RsgA"/>
</dbReference>
<feature type="binding site" evidence="10">
    <location>
        <position position="267"/>
    </location>
    <ligand>
        <name>Zn(2+)</name>
        <dbReference type="ChEBI" id="CHEBI:29105"/>
    </ligand>
</feature>
<evidence type="ECO:0000313" key="13">
    <source>
        <dbReference type="EMBL" id="QWT48511.1"/>
    </source>
</evidence>
<dbReference type="AlphaFoldDB" id="A0A975XU77"/>
<feature type="binding site" evidence="10">
    <location>
        <position position="274"/>
    </location>
    <ligand>
        <name>Zn(2+)</name>
        <dbReference type="ChEBI" id="CHEBI:29105"/>
    </ligand>
</feature>
<keyword evidence="7 10" id="KW-0862">Zinc</keyword>
<comment type="subcellular location">
    <subcellularLocation>
        <location evidence="10">Cytoplasm</location>
    </subcellularLocation>
</comment>
<dbReference type="GO" id="GO:0046872">
    <property type="term" value="F:metal ion binding"/>
    <property type="evidence" value="ECO:0007669"/>
    <property type="project" value="UniProtKB-KW"/>
</dbReference>
<dbReference type="EC" id="3.6.1.-" evidence="10"/>
<reference evidence="13" key="1">
    <citation type="submission" date="2020-11" db="EMBL/GenBank/DDBJ databases">
        <title>Azospira inquinata sp. nov.</title>
        <authorList>
            <person name="Moe W.M."/>
            <person name="Mikes M.C."/>
        </authorList>
    </citation>
    <scope>NUCLEOTIDE SEQUENCE</scope>
    <source>
        <strain evidence="13">Azo-3</strain>
    </source>
</reference>
<evidence type="ECO:0000259" key="11">
    <source>
        <dbReference type="PROSITE" id="PS50936"/>
    </source>
</evidence>
<comment type="function">
    <text evidence="10">One of several proteins that assist in the late maturation steps of the functional core of the 30S ribosomal subunit. Helps release RbfA from mature subunits. May play a role in the assembly of ribosomal proteins into the subunit. Circularly permuted GTPase that catalyzes slow GTP hydrolysis, GTPase activity is stimulated by the 30S ribosomal subunit.</text>
</comment>
<evidence type="ECO:0000256" key="3">
    <source>
        <dbReference type="ARBA" id="ARBA00022723"/>
    </source>
</evidence>
<dbReference type="HAMAP" id="MF_01820">
    <property type="entry name" value="GTPase_RsgA"/>
    <property type="match status" value="1"/>
</dbReference>
<keyword evidence="8 10" id="KW-0694">RNA-binding</keyword>
<dbReference type="PROSITE" id="PS50936">
    <property type="entry name" value="ENGC_GTPASE"/>
    <property type="match status" value="1"/>
</dbReference>
<evidence type="ECO:0000256" key="10">
    <source>
        <dbReference type="HAMAP-Rule" id="MF_01820"/>
    </source>
</evidence>
<dbReference type="GO" id="GO:0042274">
    <property type="term" value="P:ribosomal small subunit biogenesis"/>
    <property type="evidence" value="ECO:0007669"/>
    <property type="project" value="UniProtKB-UniRule"/>
</dbReference>
<keyword evidence="4 10" id="KW-0699">rRNA-binding</keyword>
<feature type="binding site" evidence="10">
    <location>
        <begin position="185"/>
        <end position="193"/>
    </location>
    <ligand>
        <name>GTP</name>
        <dbReference type="ChEBI" id="CHEBI:37565"/>
    </ligand>
</feature>
<protein>
    <recommendedName>
        <fullName evidence="10">Small ribosomal subunit biogenesis GTPase RsgA</fullName>
        <ecNumber evidence="10">3.6.1.-</ecNumber>
    </recommendedName>
</protein>
<dbReference type="EMBL" id="CP064782">
    <property type="protein sequence ID" value="QWT48511.1"/>
    <property type="molecule type" value="Genomic_DNA"/>
</dbReference>
<dbReference type="KEGG" id="aiq:Azoinq_11705"/>
<evidence type="ECO:0000256" key="1">
    <source>
        <dbReference type="ARBA" id="ARBA00022490"/>
    </source>
</evidence>
<comment type="subunit">
    <text evidence="10">Monomer. Associates with 30S ribosomal subunit, binds 16S rRNA.</text>
</comment>
<dbReference type="CDD" id="cd04466">
    <property type="entry name" value="S1_YloQ_GTPase"/>
    <property type="match status" value="1"/>
</dbReference>
<keyword evidence="9 10" id="KW-0342">GTP-binding</keyword>
<dbReference type="Proteomes" id="UP000683428">
    <property type="component" value="Chromosome"/>
</dbReference>
<keyword evidence="14" id="KW-1185">Reference proteome</keyword>
<evidence type="ECO:0000259" key="12">
    <source>
        <dbReference type="PROSITE" id="PS51721"/>
    </source>
</evidence>
<feature type="domain" description="CP-type G" evidence="12">
    <location>
        <begin position="85"/>
        <end position="243"/>
    </location>
</feature>
<dbReference type="PROSITE" id="PS51721">
    <property type="entry name" value="G_CP"/>
    <property type="match status" value="1"/>
</dbReference>
<feature type="domain" description="EngC GTPase" evidence="11">
    <location>
        <begin position="95"/>
        <end position="241"/>
    </location>
</feature>
<feature type="binding site" evidence="10">
    <location>
        <position position="280"/>
    </location>
    <ligand>
        <name>Zn(2+)</name>
        <dbReference type="ChEBI" id="CHEBI:29105"/>
    </ligand>
</feature>
<feature type="binding site" evidence="10">
    <location>
        <begin position="134"/>
        <end position="137"/>
    </location>
    <ligand>
        <name>GTP</name>
        <dbReference type="ChEBI" id="CHEBI:37565"/>
    </ligand>
</feature>
<comment type="similarity">
    <text evidence="10">Belongs to the TRAFAC class YlqF/YawG GTPase family. RsgA subfamily.</text>
</comment>
<keyword evidence="5 10" id="KW-0547">Nucleotide-binding</keyword>
<feature type="binding site" evidence="10">
    <location>
        <position position="272"/>
    </location>
    <ligand>
        <name>Zn(2+)</name>
        <dbReference type="ChEBI" id="CHEBI:29105"/>
    </ligand>
</feature>
<gene>
    <name evidence="10 13" type="primary">rsgA</name>
    <name evidence="13" type="ORF">Azoinq_11705</name>
</gene>
<keyword evidence="3 10" id="KW-0479">Metal-binding</keyword>
<evidence type="ECO:0000256" key="7">
    <source>
        <dbReference type="ARBA" id="ARBA00022833"/>
    </source>
</evidence>
<name>A0A975XU77_9RHOO</name>
<evidence type="ECO:0000256" key="2">
    <source>
        <dbReference type="ARBA" id="ARBA00022517"/>
    </source>
</evidence>
<dbReference type="GO" id="GO:0019843">
    <property type="term" value="F:rRNA binding"/>
    <property type="evidence" value="ECO:0007669"/>
    <property type="project" value="UniProtKB-KW"/>
</dbReference>
<evidence type="ECO:0000256" key="4">
    <source>
        <dbReference type="ARBA" id="ARBA00022730"/>
    </source>
</evidence>
<comment type="cofactor">
    <cofactor evidence="10">
        <name>Zn(2+)</name>
        <dbReference type="ChEBI" id="CHEBI:29105"/>
    </cofactor>
    <text evidence="10">Binds 1 zinc ion per subunit.</text>
</comment>
<keyword evidence="1 10" id="KW-0963">Cytoplasm</keyword>
<evidence type="ECO:0000256" key="9">
    <source>
        <dbReference type="ARBA" id="ARBA00023134"/>
    </source>
</evidence>
<dbReference type="InterPro" id="IPR030378">
    <property type="entry name" value="G_CP_dom"/>
</dbReference>
<proteinExistence type="inferred from homology"/>